<dbReference type="GO" id="GO:0000922">
    <property type="term" value="C:spindle pole"/>
    <property type="evidence" value="ECO:0007669"/>
    <property type="project" value="EnsemblFungi"/>
</dbReference>
<keyword evidence="2" id="KW-1185">Reference proteome</keyword>
<dbReference type="HOGENOM" id="CLU_100671_0_0_1"/>
<dbReference type="RefSeq" id="XP_003677364.1">
    <property type="nucleotide sequence ID" value="XM_003677316.1"/>
</dbReference>
<dbReference type="Proteomes" id="UP000001640">
    <property type="component" value="Chromosome 7"/>
</dbReference>
<evidence type="ECO:0000313" key="1">
    <source>
        <dbReference type="EMBL" id="CCC71011.1"/>
    </source>
</evidence>
<gene>
    <name evidence="1" type="primary">NCAS0G01240</name>
    <name evidence="1" type="ordered locus">NCAS_0G01240</name>
</gene>
<organism evidence="1 2">
    <name type="scientific">Naumovozyma castellii</name>
    <name type="common">Yeast</name>
    <name type="synonym">Saccharomyces castellii</name>
    <dbReference type="NCBI Taxonomy" id="27288"/>
    <lineage>
        <taxon>Eukaryota</taxon>
        <taxon>Fungi</taxon>
        <taxon>Dikarya</taxon>
        <taxon>Ascomycota</taxon>
        <taxon>Saccharomycotina</taxon>
        <taxon>Saccharomycetes</taxon>
        <taxon>Saccharomycetales</taxon>
        <taxon>Saccharomycetaceae</taxon>
        <taxon>Naumovozyma</taxon>
    </lineage>
</organism>
<dbReference type="PANTHER" id="PTHR31749">
    <property type="entry name" value="KINETOCHORE-ASSOCIATED PROTEIN NSL1 HOMOLOG"/>
    <property type="match status" value="1"/>
</dbReference>
<sequence>MSFPHSERLDVTVEQLKSIYGQLQEVFNDKFSQILPPDQVDDNDPLKRQVQIQLQDFLSGVMEMAANSLNVVNADMDGRSIKDVLLESEREYMEPFDLELNEKVRQLYQEWEDQTVKVSQLRQNGPLKVNEIYNGSKEEYLSRLDARINSLSQDEAMEDDADTDVALAPMDTTIKQDYQEALQNLYDTGQRIPDIRGDVEKLKRLVAYFDRAG</sequence>
<dbReference type="Pfam" id="PF08641">
    <property type="entry name" value="Mis14"/>
    <property type="match status" value="1"/>
</dbReference>
<dbReference type="GO" id="GO:0000070">
    <property type="term" value="P:mitotic sister chromatid segregation"/>
    <property type="evidence" value="ECO:0007669"/>
    <property type="project" value="InterPro"/>
</dbReference>
<dbReference type="eggNOG" id="ENOG502SA1D">
    <property type="taxonomic scope" value="Eukaryota"/>
</dbReference>
<dbReference type="InParanoid" id="G0VHX7"/>
<name>G0VHX7_NAUCA</name>
<dbReference type="EMBL" id="HE576758">
    <property type="protein sequence ID" value="CCC71011.1"/>
    <property type="molecule type" value="Genomic_DNA"/>
</dbReference>
<dbReference type="STRING" id="1064592.G0VHX7"/>
<dbReference type="InterPro" id="IPR013950">
    <property type="entry name" value="Mis14/Nsl1"/>
</dbReference>
<reference evidence="1 2" key="1">
    <citation type="journal article" date="2011" name="Proc. Natl. Acad. Sci. U.S.A.">
        <title>Evolutionary erosion of yeast sex chromosomes by mating-type switching accidents.</title>
        <authorList>
            <person name="Gordon J.L."/>
            <person name="Armisen D."/>
            <person name="Proux-Wera E."/>
            <person name="Oheigeartaigh S.S."/>
            <person name="Byrne K.P."/>
            <person name="Wolfe K.H."/>
        </authorList>
    </citation>
    <scope>NUCLEOTIDE SEQUENCE [LARGE SCALE GENOMIC DNA]</scope>
    <source>
        <strain evidence="2">ATCC 76901 / BCRC 22586 / CBS 4309 / NBRC 1992 / NRRL Y-12630</strain>
    </source>
</reference>
<dbReference type="OMA" id="QEWEDQT"/>
<dbReference type="GO" id="GO:0000444">
    <property type="term" value="C:MIS12/MIND type complex"/>
    <property type="evidence" value="ECO:0007669"/>
    <property type="project" value="EnsemblFungi"/>
</dbReference>
<evidence type="ECO:0000313" key="2">
    <source>
        <dbReference type="Proteomes" id="UP000001640"/>
    </source>
</evidence>
<protein>
    <submittedName>
        <fullName evidence="1">Uncharacterized protein</fullName>
    </submittedName>
</protein>
<dbReference type="OrthoDB" id="2135762at2759"/>
<proteinExistence type="predicted"/>
<reference key="2">
    <citation type="submission" date="2011-08" db="EMBL/GenBank/DDBJ databases">
        <title>Genome sequence of Naumovozyma castellii.</title>
        <authorList>
            <person name="Gordon J.L."/>
            <person name="Armisen D."/>
            <person name="Proux-Wera E."/>
            <person name="OhEigeartaigh S.S."/>
            <person name="Byrne K.P."/>
            <person name="Wolfe K.H."/>
        </authorList>
    </citation>
    <scope>NUCLEOTIDE SEQUENCE</scope>
    <source>
        <strain>Type strain:CBS 4309</strain>
    </source>
</reference>
<dbReference type="PANTHER" id="PTHR31749:SF3">
    <property type="entry name" value="KINETOCHORE-ASSOCIATED PROTEIN NSL1 HOMOLOG"/>
    <property type="match status" value="1"/>
</dbReference>
<dbReference type="AlphaFoldDB" id="G0VHX7"/>
<accession>G0VHX7</accession>
<dbReference type="GO" id="GO:0005634">
    <property type="term" value="C:nucleus"/>
    <property type="evidence" value="ECO:0007669"/>
    <property type="project" value="EnsemblFungi"/>
</dbReference>
<dbReference type="KEGG" id="ncs:NCAS_0G01240"/>
<dbReference type="FunCoup" id="G0VHX7">
    <property type="interactions" value="119"/>
</dbReference>
<dbReference type="GeneID" id="96904677"/>